<evidence type="ECO:0000313" key="2">
    <source>
        <dbReference type="EMBL" id="CEK58149.1"/>
    </source>
</evidence>
<sequence length="70" mass="8256">QQWKQQNILSGSQWQQPQQQQQQTWGLNEWQAYNSEEIRTSEEVGSNYGPITSRVQQRSLSADMVQPQNY</sequence>
<feature type="compositionally biased region" description="Polar residues" evidence="1">
    <location>
        <begin position="1"/>
        <end position="12"/>
    </location>
</feature>
<feature type="non-terminal residue" evidence="2">
    <location>
        <position position="70"/>
    </location>
</feature>
<proteinExistence type="predicted"/>
<feature type="non-terminal residue" evidence="2">
    <location>
        <position position="1"/>
    </location>
</feature>
<feature type="region of interest" description="Disordered" evidence="1">
    <location>
        <begin position="1"/>
        <end position="21"/>
    </location>
</feature>
<dbReference type="AlphaFoldDB" id="A0A0B6YPF8"/>
<name>A0A0B6YPF8_9EUPU</name>
<protein>
    <submittedName>
        <fullName evidence="2">Uncharacterized protein</fullName>
    </submittedName>
</protein>
<gene>
    <name evidence="2" type="primary">ORF32154</name>
</gene>
<organism evidence="2">
    <name type="scientific">Arion vulgaris</name>
    <dbReference type="NCBI Taxonomy" id="1028688"/>
    <lineage>
        <taxon>Eukaryota</taxon>
        <taxon>Metazoa</taxon>
        <taxon>Spiralia</taxon>
        <taxon>Lophotrochozoa</taxon>
        <taxon>Mollusca</taxon>
        <taxon>Gastropoda</taxon>
        <taxon>Heterobranchia</taxon>
        <taxon>Euthyneura</taxon>
        <taxon>Panpulmonata</taxon>
        <taxon>Eupulmonata</taxon>
        <taxon>Stylommatophora</taxon>
        <taxon>Helicina</taxon>
        <taxon>Arionoidea</taxon>
        <taxon>Arionidae</taxon>
        <taxon>Arion</taxon>
    </lineage>
</organism>
<evidence type="ECO:0000256" key="1">
    <source>
        <dbReference type="SAM" id="MobiDB-lite"/>
    </source>
</evidence>
<dbReference type="EMBL" id="HACG01011284">
    <property type="protein sequence ID" value="CEK58149.1"/>
    <property type="molecule type" value="Transcribed_RNA"/>
</dbReference>
<accession>A0A0B6YPF8</accession>
<reference evidence="2" key="1">
    <citation type="submission" date="2014-12" db="EMBL/GenBank/DDBJ databases">
        <title>Insight into the proteome of Arion vulgaris.</title>
        <authorList>
            <person name="Aradska J."/>
            <person name="Bulat T."/>
            <person name="Smidak R."/>
            <person name="Sarate P."/>
            <person name="Gangsoo J."/>
            <person name="Sialana F."/>
            <person name="Bilban M."/>
            <person name="Lubec G."/>
        </authorList>
    </citation>
    <scope>NUCLEOTIDE SEQUENCE</scope>
    <source>
        <tissue evidence="2">Skin</tissue>
    </source>
</reference>